<organism evidence="2 3">
    <name type="scientific">Mucilaginibacter terrenus</name>
    <dbReference type="NCBI Taxonomy" id="2482727"/>
    <lineage>
        <taxon>Bacteria</taxon>
        <taxon>Pseudomonadati</taxon>
        <taxon>Bacteroidota</taxon>
        <taxon>Sphingobacteriia</taxon>
        <taxon>Sphingobacteriales</taxon>
        <taxon>Sphingobacteriaceae</taxon>
        <taxon>Mucilaginibacter</taxon>
    </lineage>
</organism>
<evidence type="ECO:0008006" key="4">
    <source>
        <dbReference type="Google" id="ProtNLM"/>
    </source>
</evidence>
<evidence type="ECO:0000313" key="2">
    <source>
        <dbReference type="EMBL" id="RFZ82652.1"/>
    </source>
</evidence>
<dbReference type="Proteomes" id="UP000260823">
    <property type="component" value="Unassembled WGS sequence"/>
</dbReference>
<keyword evidence="1" id="KW-0812">Transmembrane</keyword>
<keyword evidence="1" id="KW-1133">Transmembrane helix</keyword>
<comment type="caution">
    <text evidence="2">The sequence shown here is derived from an EMBL/GenBank/DDBJ whole genome shotgun (WGS) entry which is preliminary data.</text>
</comment>
<dbReference type="OrthoDB" id="1523880at2"/>
<feature type="transmembrane region" description="Helical" evidence="1">
    <location>
        <begin position="234"/>
        <end position="254"/>
    </location>
</feature>
<dbReference type="RefSeq" id="WP_117383056.1">
    <property type="nucleotide sequence ID" value="NZ_QWDE01000002.1"/>
</dbReference>
<dbReference type="EMBL" id="QWDE01000002">
    <property type="protein sequence ID" value="RFZ82652.1"/>
    <property type="molecule type" value="Genomic_DNA"/>
</dbReference>
<sequence length="259" mass="29758">MALTSSFSYNRFGRLFIKHTADHYKTYFMSWAVLIGVLLLGGILFIYALPDEMNVSFQITLYVMVMLAAGTIFTSTLFADYGEKKKSVSALTLPASHFEKYLVAWVYSFPLFLIIYTASFYGVLIFLLRLKPGGEHARIFSIIADNPAGFKIYIVYGLLQAVSFYGAIHFNKLHFIKTAFAFFITIALMMISNKYLLGLMTGQKVRPNVPFGEMRFTEQMHNIVIRTPPHYDWITQYTVITFILILWVAAYFRLTEKQV</sequence>
<gene>
    <name evidence="2" type="ORF">DYU05_10735</name>
</gene>
<feature type="transmembrane region" description="Helical" evidence="1">
    <location>
        <begin position="28"/>
        <end position="49"/>
    </location>
</feature>
<feature type="transmembrane region" description="Helical" evidence="1">
    <location>
        <begin position="180"/>
        <end position="197"/>
    </location>
</feature>
<keyword evidence="1" id="KW-0472">Membrane</keyword>
<dbReference type="AlphaFoldDB" id="A0A3E2NNU5"/>
<evidence type="ECO:0000256" key="1">
    <source>
        <dbReference type="SAM" id="Phobius"/>
    </source>
</evidence>
<protein>
    <recommendedName>
        <fullName evidence="4">ABC transporter permease</fullName>
    </recommendedName>
</protein>
<reference evidence="2 3" key="1">
    <citation type="submission" date="2018-08" db="EMBL/GenBank/DDBJ databases">
        <title>Mucilaginibacter terrae sp. nov., isolated from manganese diggings.</title>
        <authorList>
            <person name="Huang Y."/>
            <person name="Zhou Z."/>
        </authorList>
    </citation>
    <scope>NUCLEOTIDE SEQUENCE [LARGE SCALE GENOMIC DNA]</scope>
    <source>
        <strain evidence="2 3">ZH6</strain>
    </source>
</reference>
<evidence type="ECO:0000313" key="3">
    <source>
        <dbReference type="Proteomes" id="UP000260823"/>
    </source>
</evidence>
<feature type="transmembrane region" description="Helical" evidence="1">
    <location>
        <begin position="61"/>
        <end position="81"/>
    </location>
</feature>
<accession>A0A3E2NNU5</accession>
<keyword evidence="3" id="KW-1185">Reference proteome</keyword>
<proteinExistence type="predicted"/>
<feature type="transmembrane region" description="Helical" evidence="1">
    <location>
        <begin position="148"/>
        <end position="168"/>
    </location>
</feature>
<name>A0A3E2NNU5_9SPHI</name>
<feature type="transmembrane region" description="Helical" evidence="1">
    <location>
        <begin position="102"/>
        <end position="128"/>
    </location>
</feature>